<sequence>GIRFEIKNIEKQILSLEDVPLTTKSEESKEEPPKLTQLPVAIPASEKDMRTISEET</sequence>
<evidence type="ECO:0000313" key="2">
    <source>
        <dbReference type="EMBL" id="CEK75618.1"/>
    </source>
</evidence>
<accession>A0A0B7A490</accession>
<dbReference type="AlphaFoldDB" id="A0A0B7A490"/>
<proteinExistence type="predicted"/>
<feature type="region of interest" description="Disordered" evidence="1">
    <location>
        <begin position="22"/>
        <end position="56"/>
    </location>
</feature>
<reference evidence="2" key="1">
    <citation type="submission" date="2014-12" db="EMBL/GenBank/DDBJ databases">
        <title>Insight into the proteome of Arion vulgaris.</title>
        <authorList>
            <person name="Aradska J."/>
            <person name="Bulat T."/>
            <person name="Smidak R."/>
            <person name="Sarate P."/>
            <person name="Gangsoo J."/>
            <person name="Sialana F."/>
            <person name="Bilban M."/>
            <person name="Lubec G."/>
        </authorList>
    </citation>
    <scope>NUCLEOTIDE SEQUENCE</scope>
    <source>
        <tissue evidence="2">Skin</tissue>
    </source>
</reference>
<feature type="non-terminal residue" evidence="2">
    <location>
        <position position="1"/>
    </location>
</feature>
<name>A0A0B7A490_9EUPU</name>
<gene>
    <name evidence="2" type="primary">ORF96311</name>
</gene>
<evidence type="ECO:0000256" key="1">
    <source>
        <dbReference type="SAM" id="MobiDB-lite"/>
    </source>
</evidence>
<protein>
    <submittedName>
        <fullName evidence="2">Uncharacterized protein</fullName>
    </submittedName>
</protein>
<feature type="compositionally biased region" description="Basic and acidic residues" evidence="1">
    <location>
        <begin position="45"/>
        <end position="56"/>
    </location>
</feature>
<dbReference type="EMBL" id="HACG01028753">
    <property type="protein sequence ID" value="CEK75618.1"/>
    <property type="molecule type" value="Transcribed_RNA"/>
</dbReference>
<feature type="compositionally biased region" description="Basic and acidic residues" evidence="1">
    <location>
        <begin position="24"/>
        <end position="33"/>
    </location>
</feature>
<organism evidence="2">
    <name type="scientific">Arion vulgaris</name>
    <dbReference type="NCBI Taxonomy" id="1028688"/>
    <lineage>
        <taxon>Eukaryota</taxon>
        <taxon>Metazoa</taxon>
        <taxon>Spiralia</taxon>
        <taxon>Lophotrochozoa</taxon>
        <taxon>Mollusca</taxon>
        <taxon>Gastropoda</taxon>
        <taxon>Heterobranchia</taxon>
        <taxon>Euthyneura</taxon>
        <taxon>Panpulmonata</taxon>
        <taxon>Eupulmonata</taxon>
        <taxon>Stylommatophora</taxon>
        <taxon>Helicina</taxon>
        <taxon>Arionoidea</taxon>
        <taxon>Arionidae</taxon>
        <taxon>Arion</taxon>
    </lineage>
</organism>